<feature type="transmembrane region" description="Helical" evidence="9">
    <location>
        <begin position="122"/>
        <end position="142"/>
    </location>
</feature>
<keyword evidence="5 9" id="KW-1133">Transmembrane helix</keyword>
<dbReference type="EMBL" id="PNBA02000001">
    <property type="protein sequence ID" value="KAG6438327.1"/>
    <property type="molecule type" value="Genomic_DNA"/>
</dbReference>
<keyword evidence="4 9" id="KW-0812">Transmembrane</keyword>
<evidence type="ECO:0008006" key="12">
    <source>
        <dbReference type="Google" id="ProtNLM"/>
    </source>
</evidence>
<sequence length="433" mass="47667">MSSTTTSNGSKKNGDGNDSSFSWFEGFASVFKEICNRSDKRRIIHSIKVGVALVLVSLLYLVNSMFKQIGENAMWSIMTVVVMFELYAGATLSKGINRGIGTLIGGGMGCLAAVLAAENGGIAKPTIVAISLFAYGTVATYYRLVPNIKKRYDYGFMISILTFNLVAVSGVRAEKVVEVARDRLAAIGMGFILCIFVNLFIFPIWASNDLHFSTSSKFNKLANSIQGKKKIRCFDEYFKLGSDKEIHDKVGDGSASILACKIVINSKSNDEALANHAKWEPWHGKFGLYYPWDKYLEIGEHLRELAATIISLKGCLQSPKQPLPLKRQMLKGQCDDFLLSMIWILNEIGDTIGKMEKCQTKLSINPKLQLLKLQLCPPGSVSCKIEVVGTDENLAISSSNFLLLEIAEKVEILAAKVEELGEIANFRATKIDV</sequence>
<accession>A0A8X9ADH7</accession>
<dbReference type="GO" id="GO:0015743">
    <property type="term" value="P:malate transport"/>
    <property type="evidence" value="ECO:0007669"/>
    <property type="project" value="InterPro"/>
</dbReference>
<dbReference type="GO" id="GO:0034220">
    <property type="term" value="P:monoatomic ion transmembrane transport"/>
    <property type="evidence" value="ECO:0007669"/>
    <property type="project" value="UniProtKB-KW"/>
</dbReference>
<dbReference type="GO" id="GO:0016020">
    <property type="term" value="C:membrane"/>
    <property type="evidence" value="ECO:0007669"/>
    <property type="project" value="UniProtKB-SubCell"/>
</dbReference>
<comment type="similarity">
    <text evidence="2">Belongs to the aromatic acid exporter (TC 2.A.85) family.</text>
</comment>
<keyword evidence="8" id="KW-0407">Ion channel</keyword>
<feature type="transmembrane region" description="Helical" evidence="9">
    <location>
        <begin position="185"/>
        <end position="206"/>
    </location>
</feature>
<dbReference type="Pfam" id="PF11744">
    <property type="entry name" value="ALMT"/>
    <property type="match status" value="1"/>
</dbReference>
<evidence type="ECO:0000256" key="3">
    <source>
        <dbReference type="ARBA" id="ARBA00022448"/>
    </source>
</evidence>
<protein>
    <recommendedName>
        <fullName evidence="12">Aluminum-activated malate transporter</fullName>
    </recommendedName>
</protein>
<dbReference type="InterPro" id="IPR020966">
    <property type="entry name" value="ALMT"/>
</dbReference>
<gene>
    <name evidence="10" type="ORF">SASPL_103265</name>
</gene>
<evidence type="ECO:0000256" key="8">
    <source>
        <dbReference type="ARBA" id="ARBA00023303"/>
    </source>
</evidence>
<evidence type="ECO:0000256" key="6">
    <source>
        <dbReference type="ARBA" id="ARBA00023065"/>
    </source>
</evidence>
<dbReference type="AlphaFoldDB" id="A0A8X9ADH7"/>
<evidence type="ECO:0000256" key="5">
    <source>
        <dbReference type="ARBA" id="ARBA00022989"/>
    </source>
</evidence>
<evidence type="ECO:0000256" key="2">
    <source>
        <dbReference type="ARBA" id="ARBA00007079"/>
    </source>
</evidence>
<feature type="transmembrane region" description="Helical" evidence="9">
    <location>
        <begin position="72"/>
        <end position="92"/>
    </location>
</feature>
<organism evidence="10">
    <name type="scientific">Salvia splendens</name>
    <name type="common">Scarlet sage</name>
    <dbReference type="NCBI Taxonomy" id="180675"/>
    <lineage>
        <taxon>Eukaryota</taxon>
        <taxon>Viridiplantae</taxon>
        <taxon>Streptophyta</taxon>
        <taxon>Embryophyta</taxon>
        <taxon>Tracheophyta</taxon>
        <taxon>Spermatophyta</taxon>
        <taxon>Magnoliopsida</taxon>
        <taxon>eudicotyledons</taxon>
        <taxon>Gunneridae</taxon>
        <taxon>Pentapetalae</taxon>
        <taxon>asterids</taxon>
        <taxon>lamiids</taxon>
        <taxon>Lamiales</taxon>
        <taxon>Lamiaceae</taxon>
        <taxon>Nepetoideae</taxon>
        <taxon>Mentheae</taxon>
        <taxon>Salviinae</taxon>
        <taxon>Salvia</taxon>
        <taxon>Salvia subgen. Calosphace</taxon>
        <taxon>core Calosphace</taxon>
    </lineage>
</organism>
<evidence type="ECO:0000256" key="1">
    <source>
        <dbReference type="ARBA" id="ARBA00004141"/>
    </source>
</evidence>
<evidence type="ECO:0000256" key="9">
    <source>
        <dbReference type="SAM" id="Phobius"/>
    </source>
</evidence>
<comment type="caution">
    <text evidence="10">The sequence shown here is derived from an EMBL/GenBank/DDBJ whole genome shotgun (WGS) entry which is preliminary data.</text>
</comment>
<keyword evidence="7 9" id="KW-0472">Membrane</keyword>
<evidence type="ECO:0000313" key="10">
    <source>
        <dbReference type="EMBL" id="KAG6438327.1"/>
    </source>
</evidence>
<feature type="transmembrane region" description="Helical" evidence="9">
    <location>
        <begin position="99"/>
        <end position="116"/>
    </location>
</feature>
<comment type="subcellular location">
    <subcellularLocation>
        <location evidence="1">Membrane</location>
        <topology evidence="1">Multi-pass membrane protein</topology>
    </subcellularLocation>
</comment>
<name>A0A8X9ADH7_SALSN</name>
<keyword evidence="11" id="KW-1185">Reference proteome</keyword>
<reference evidence="10" key="2">
    <citation type="submission" date="2020-08" db="EMBL/GenBank/DDBJ databases">
        <title>Plant Genome Project.</title>
        <authorList>
            <person name="Zhang R.-G."/>
        </authorList>
    </citation>
    <scope>NUCLEOTIDE SEQUENCE</scope>
    <source>
        <strain evidence="10">Huo1</strain>
        <tissue evidence="10">Leaf</tissue>
    </source>
</reference>
<reference evidence="10" key="1">
    <citation type="submission" date="2018-01" db="EMBL/GenBank/DDBJ databases">
        <authorList>
            <person name="Mao J.F."/>
        </authorList>
    </citation>
    <scope>NUCLEOTIDE SEQUENCE</scope>
    <source>
        <strain evidence="10">Huo1</strain>
        <tissue evidence="10">Leaf</tissue>
    </source>
</reference>
<evidence type="ECO:0000256" key="4">
    <source>
        <dbReference type="ARBA" id="ARBA00022692"/>
    </source>
</evidence>
<dbReference type="Proteomes" id="UP000298416">
    <property type="component" value="Unassembled WGS sequence"/>
</dbReference>
<proteinExistence type="inferred from homology"/>
<keyword evidence="3" id="KW-0813">Transport</keyword>
<keyword evidence="6" id="KW-0406">Ion transport</keyword>
<evidence type="ECO:0000256" key="7">
    <source>
        <dbReference type="ARBA" id="ARBA00023136"/>
    </source>
</evidence>
<feature type="transmembrane region" description="Helical" evidence="9">
    <location>
        <begin position="47"/>
        <end position="66"/>
    </location>
</feature>
<dbReference type="PANTHER" id="PTHR31086">
    <property type="entry name" value="ALUMINUM-ACTIVATED MALATE TRANSPORTER 10"/>
    <property type="match status" value="1"/>
</dbReference>
<evidence type="ECO:0000313" key="11">
    <source>
        <dbReference type="Proteomes" id="UP000298416"/>
    </source>
</evidence>